<dbReference type="EMBL" id="JBHUNE010000008">
    <property type="protein sequence ID" value="MFD2759021.1"/>
    <property type="molecule type" value="Genomic_DNA"/>
</dbReference>
<evidence type="ECO:0000256" key="2">
    <source>
        <dbReference type="ARBA" id="ARBA00005583"/>
    </source>
</evidence>
<dbReference type="Pfam" id="PF00953">
    <property type="entry name" value="Glycos_transf_4"/>
    <property type="match status" value="1"/>
</dbReference>
<keyword evidence="7" id="KW-0460">Magnesium</keyword>
<evidence type="ECO:0000313" key="9">
    <source>
        <dbReference type="EMBL" id="MFD2759021.1"/>
    </source>
</evidence>
<dbReference type="Pfam" id="PF10555">
    <property type="entry name" value="MraY_sig1"/>
    <property type="match status" value="1"/>
</dbReference>
<keyword evidence="7" id="KW-0133">Cell shape</keyword>
<proteinExistence type="inferred from homology"/>
<evidence type="ECO:0000256" key="7">
    <source>
        <dbReference type="HAMAP-Rule" id="MF_00038"/>
    </source>
</evidence>
<keyword evidence="7" id="KW-0573">Peptidoglycan synthesis</keyword>
<comment type="function">
    <text evidence="7">Catalyzes the initial step of the lipid cycle reactions in the biosynthesis of the cell wall peptidoglycan: transfers peptidoglycan precursor phospho-MurNAc-pentapeptide from UDP-MurNAc-pentapeptide onto the lipid carrier undecaprenyl phosphate, yielding undecaprenyl-pyrophosphoryl-MurNAc-pentapeptide, known as lipid I.</text>
</comment>
<feature type="transmembrane region" description="Helical" evidence="7">
    <location>
        <begin position="232"/>
        <end position="255"/>
    </location>
</feature>
<comment type="similarity">
    <text evidence="2 7">Belongs to the glycosyltransferase 4 family. MraY subfamily.</text>
</comment>
<dbReference type="PANTHER" id="PTHR22926">
    <property type="entry name" value="PHOSPHO-N-ACETYLMURAMOYL-PENTAPEPTIDE-TRANSFERASE"/>
    <property type="match status" value="1"/>
</dbReference>
<dbReference type="EC" id="2.7.8.13" evidence="7 8"/>
<keyword evidence="4 7" id="KW-0812">Transmembrane</keyword>
<evidence type="ECO:0000256" key="1">
    <source>
        <dbReference type="ARBA" id="ARBA00004141"/>
    </source>
</evidence>
<keyword evidence="6 7" id="KW-0472">Membrane</keyword>
<keyword evidence="5 7" id="KW-1133">Transmembrane helix</keyword>
<comment type="catalytic activity">
    <reaction evidence="7">
        <text>UDP-N-acetyl-alpha-D-muramoyl-L-alanyl-gamma-D-glutamyl-meso-2,6-diaminopimeloyl-D-alanyl-D-alanine + di-trans,octa-cis-undecaprenyl phosphate = di-trans,octa-cis-undecaprenyl diphospho-N-acetyl-alpha-D-muramoyl-L-alanyl-D-glutamyl-meso-2,6-diaminopimeloyl-D-alanyl-D-alanine + UMP</text>
        <dbReference type="Rhea" id="RHEA:28386"/>
        <dbReference type="ChEBI" id="CHEBI:57865"/>
        <dbReference type="ChEBI" id="CHEBI:60392"/>
        <dbReference type="ChEBI" id="CHEBI:61386"/>
        <dbReference type="ChEBI" id="CHEBI:61387"/>
        <dbReference type="EC" id="2.7.8.13"/>
    </reaction>
</comment>
<dbReference type="NCBIfam" id="TIGR00445">
    <property type="entry name" value="mraY"/>
    <property type="match status" value="1"/>
</dbReference>
<keyword evidence="3 7" id="KW-0808">Transferase</keyword>
<evidence type="ECO:0000256" key="5">
    <source>
        <dbReference type="ARBA" id="ARBA00022989"/>
    </source>
</evidence>
<reference evidence="10" key="1">
    <citation type="journal article" date="2019" name="Int. J. Syst. Evol. Microbiol.">
        <title>The Global Catalogue of Microorganisms (GCM) 10K type strain sequencing project: providing services to taxonomists for standard genome sequencing and annotation.</title>
        <authorList>
            <consortium name="The Broad Institute Genomics Platform"/>
            <consortium name="The Broad Institute Genome Sequencing Center for Infectious Disease"/>
            <person name="Wu L."/>
            <person name="Ma J."/>
        </authorList>
    </citation>
    <scope>NUCLEOTIDE SEQUENCE [LARGE SCALE GENOMIC DNA]</scope>
    <source>
        <strain evidence="10">TISTR 1514</strain>
    </source>
</reference>
<evidence type="ECO:0000256" key="8">
    <source>
        <dbReference type="NCBIfam" id="TIGR00445"/>
    </source>
</evidence>
<accession>A0ABW5V0R6</accession>
<protein>
    <recommendedName>
        <fullName evidence="7 8">Phospho-N-acetylmuramoyl-pentapeptide-transferase</fullName>
        <ecNumber evidence="7 8">2.7.8.13</ecNumber>
    </recommendedName>
    <alternativeName>
        <fullName evidence="7">UDP-MurNAc-pentapeptide phosphotransferase</fullName>
    </alternativeName>
</protein>
<dbReference type="GO" id="GO:0016740">
    <property type="term" value="F:transferase activity"/>
    <property type="evidence" value="ECO:0007669"/>
    <property type="project" value="UniProtKB-KW"/>
</dbReference>
<dbReference type="RefSeq" id="WP_019617397.1">
    <property type="nucleotide sequence ID" value="NZ_JBHUNE010000008.1"/>
</dbReference>
<keyword evidence="7" id="KW-0479">Metal-binding</keyword>
<feature type="transmembrane region" description="Helical" evidence="7">
    <location>
        <begin position="191"/>
        <end position="212"/>
    </location>
</feature>
<keyword evidence="7" id="KW-1003">Cell membrane</keyword>
<feature type="transmembrane region" description="Helical" evidence="7">
    <location>
        <begin position="338"/>
        <end position="359"/>
    </location>
</feature>
<feature type="transmembrane region" description="Helical" evidence="7">
    <location>
        <begin position="51"/>
        <end position="71"/>
    </location>
</feature>
<dbReference type="Proteomes" id="UP001597492">
    <property type="component" value="Unassembled WGS sequence"/>
</dbReference>
<dbReference type="PROSITE" id="PS01347">
    <property type="entry name" value="MRAY_1"/>
    <property type="match status" value="1"/>
</dbReference>
<gene>
    <name evidence="7 9" type="primary">mraY</name>
    <name evidence="9" type="ORF">ACFSW7_11610</name>
</gene>
<feature type="transmembrane region" description="Helical" evidence="7">
    <location>
        <begin position="6"/>
        <end position="26"/>
    </location>
</feature>
<feature type="transmembrane region" description="Helical" evidence="7">
    <location>
        <begin position="154"/>
        <end position="179"/>
    </location>
</feature>
<evidence type="ECO:0000256" key="3">
    <source>
        <dbReference type="ARBA" id="ARBA00022679"/>
    </source>
</evidence>
<comment type="pathway">
    <text evidence="7">Cell wall biogenesis; peptidoglycan biosynthesis.</text>
</comment>
<evidence type="ECO:0000256" key="6">
    <source>
        <dbReference type="ARBA" id="ARBA00023136"/>
    </source>
</evidence>
<evidence type="ECO:0000313" key="10">
    <source>
        <dbReference type="Proteomes" id="UP001597492"/>
    </source>
</evidence>
<feature type="transmembrane region" description="Helical" evidence="7">
    <location>
        <begin position="262"/>
        <end position="282"/>
    </location>
</feature>
<keyword evidence="7" id="KW-0131">Cell cycle</keyword>
<feature type="transmembrane region" description="Helical" evidence="7">
    <location>
        <begin position="77"/>
        <end position="96"/>
    </location>
</feature>
<dbReference type="PROSITE" id="PS01348">
    <property type="entry name" value="MRAY_2"/>
    <property type="match status" value="1"/>
</dbReference>
<dbReference type="PANTHER" id="PTHR22926:SF5">
    <property type="entry name" value="PHOSPHO-N-ACETYLMURAMOYL-PENTAPEPTIDE-TRANSFERASE HOMOLOG"/>
    <property type="match status" value="1"/>
</dbReference>
<dbReference type="InterPro" id="IPR000715">
    <property type="entry name" value="Glycosyl_transferase_4"/>
</dbReference>
<feature type="transmembrane region" description="Helical" evidence="7">
    <location>
        <begin position="116"/>
        <end position="134"/>
    </location>
</feature>
<feature type="transmembrane region" description="Helical" evidence="7">
    <location>
        <begin position="288"/>
        <end position="310"/>
    </location>
</feature>
<comment type="subcellular location">
    <subcellularLocation>
        <location evidence="7">Cell membrane</location>
        <topology evidence="7">Multi-pass membrane protein</topology>
    </subcellularLocation>
    <subcellularLocation>
        <location evidence="1">Membrane</location>
        <topology evidence="1">Multi-pass membrane protein</topology>
    </subcellularLocation>
</comment>
<dbReference type="HAMAP" id="MF_00038">
    <property type="entry name" value="MraY"/>
    <property type="match status" value="1"/>
</dbReference>
<dbReference type="InterPro" id="IPR003524">
    <property type="entry name" value="PNAcMuramoyl-5peptid_Trfase"/>
</dbReference>
<organism evidence="9 10">
    <name type="scientific">Gulosibacter faecalis</name>
    <dbReference type="NCBI Taxonomy" id="272240"/>
    <lineage>
        <taxon>Bacteria</taxon>
        <taxon>Bacillati</taxon>
        <taxon>Actinomycetota</taxon>
        <taxon>Actinomycetes</taxon>
        <taxon>Micrococcales</taxon>
        <taxon>Microbacteriaceae</taxon>
        <taxon>Gulosibacter</taxon>
    </lineage>
</organism>
<keyword evidence="7" id="KW-0961">Cell wall biogenesis/degradation</keyword>
<name>A0ABW5V0R6_9MICO</name>
<evidence type="ECO:0000256" key="4">
    <source>
        <dbReference type="ARBA" id="ARBA00022692"/>
    </source>
</evidence>
<keyword evidence="10" id="KW-1185">Reference proteome</keyword>
<dbReference type="CDD" id="cd06852">
    <property type="entry name" value="GT_MraY"/>
    <property type="match status" value="1"/>
</dbReference>
<comment type="caution">
    <text evidence="9">The sequence shown here is derived from an EMBL/GenBank/DDBJ whole genome shotgun (WGS) entry which is preliminary data.</text>
</comment>
<sequence length="370" mass="39447">MIAILIAGAVGMLFTLTLTPVFVRLFNKLRWGQYVREDGPKEHYAKRGTPTMGGIVFVLGTLVAYFFSALVTQTAPTGAGLLILFMMVGHGLVGFIDDFLKVRKHQSLGLGGWQKIAGQVIVAALFALIGLQLSNDAGVPLVSSQISVVRDTGIDFMSLGIIAGTLLVVIWIVLITTAASNAVNVTDGLDGLATGASVIAIGTYGIIGYWQFNQLCGGDQLSHDVAAGCYDVYAPLDLTIVAAAIVGSLIGFLWWNTSPAKLFMGDTGSLALGGALAAFAILTRTELLLVLVGGLFVIDTGSVIVQRIYFKLTGGKRIFLMSPIHHHYELKGWAEQTVVVRFWIIAGLFAVVGLAIFYAEWSISSGMVSW</sequence>
<keyword evidence="7" id="KW-0132">Cell division</keyword>
<dbReference type="InterPro" id="IPR018480">
    <property type="entry name" value="PNAcMuramoyl-5peptid_Trfase_CS"/>
</dbReference>
<comment type="cofactor">
    <cofactor evidence="7">
        <name>Mg(2+)</name>
        <dbReference type="ChEBI" id="CHEBI:18420"/>
    </cofactor>
</comment>